<dbReference type="OrthoDB" id="451573at2"/>
<sequence length="256" mass="29695">MIEFIVIVESGADARTATKLAERVLVEKVDWLDEDNLQYVFQWSGLQNGTQHSCWSDIGKIIDEAKEQLRFKPPRFLGHDRKGEPLKADGAISVKVLNLVRFLQRTRQIKAILFIRDLDNQPERRQGLEQARLEQVNRQPLLEIIIGTANPKREAWVLNGFVPLNQKERQILEAIKTRLTFDPCTESHRLRSTSLKEAGRMRNPKVIVEQLTNGEMRREQQCWEDTDLELLRERGVHTGLLDYIGELEQRLPALIQ</sequence>
<gene>
    <name evidence="1" type="ORF">MC7420_4587</name>
</gene>
<dbReference type="STRING" id="118168.MC7420_4587"/>
<dbReference type="EMBL" id="DS989846">
    <property type="protein sequence ID" value="EDX76331.1"/>
    <property type="molecule type" value="Genomic_DNA"/>
</dbReference>
<dbReference type="HOGENOM" id="CLU_091703_0_0_3"/>
<name>B4VP00_9CYAN</name>
<protein>
    <recommendedName>
        <fullName evidence="3">DUF4276 family protein</fullName>
    </recommendedName>
</protein>
<accession>B4VP00</accession>
<keyword evidence="2" id="KW-1185">Reference proteome</keyword>
<reference evidence="1 2" key="1">
    <citation type="submission" date="2008-07" db="EMBL/GenBank/DDBJ databases">
        <authorList>
            <person name="Tandeau de Marsac N."/>
            <person name="Ferriera S."/>
            <person name="Johnson J."/>
            <person name="Kravitz S."/>
            <person name="Beeson K."/>
            <person name="Sutton G."/>
            <person name="Rogers Y.-H."/>
            <person name="Friedman R."/>
            <person name="Frazier M."/>
            <person name="Venter J.C."/>
        </authorList>
    </citation>
    <scope>NUCLEOTIDE SEQUENCE [LARGE SCALE GENOMIC DNA]</scope>
    <source>
        <strain evidence="1 2">PCC 7420</strain>
    </source>
</reference>
<dbReference type="eggNOG" id="ENOG5032X59">
    <property type="taxonomic scope" value="Bacteria"/>
</dbReference>
<proteinExistence type="predicted"/>
<evidence type="ECO:0008006" key="3">
    <source>
        <dbReference type="Google" id="ProtNLM"/>
    </source>
</evidence>
<evidence type="ECO:0000313" key="1">
    <source>
        <dbReference type="EMBL" id="EDX76331.1"/>
    </source>
</evidence>
<organism evidence="1 2">
    <name type="scientific">Coleofasciculus chthonoplastes PCC 7420</name>
    <dbReference type="NCBI Taxonomy" id="118168"/>
    <lineage>
        <taxon>Bacteria</taxon>
        <taxon>Bacillati</taxon>
        <taxon>Cyanobacteriota</taxon>
        <taxon>Cyanophyceae</taxon>
        <taxon>Coleofasciculales</taxon>
        <taxon>Coleofasciculaceae</taxon>
        <taxon>Coleofasciculus</taxon>
    </lineage>
</organism>
<dbReference type="Proteomes" id="UP000003835">
    <property type="component" value="Unassembled WGS sequence"/>
</dbReference>
<dbReference type="AlphaFoldDB" id="B4VP00"/>
<evidence type="ECO:0000313" key="2">
    <source>
        <dbReference type="Proteomes" id="UP000003835"/>
    </source>
</evidence>